<evidence type="ECO:0000256" key="3">
    <source>
        <dbReference type="ARBA" id="ARBA00022842"/>
    </source>
</evidence>
<dbReference type="InterPro" id="IPR042086">
    <property type="entry name" value="MeTrfase_capping"/>
</dbReference>
<dbReference type="GO" id="GO:0046872">
    <property type="term" value="F:metal ion binding"/>
    <property type="evidence" value="ECO:0007669"/>
    <property type="project" value="UniProtKB-KW"/>
</dbReference>
<sequence>MALHMVSGEGEDSYAKNSRLQEKAMVEIRPMLEKVVTDVYDALCPRTMVVADLGCSSGPNALHFVSDVIRVTGDCCRRSCRDPPELQFFLNDMPGNDFNSLFQSFARRNKMAMAVARNYGGGTAGSRPPHYVVGLPGSFYTRLFPAHTVHFFHSSYSLMWLSQLPTELQSNSKIHLNEGNIYITTTTPPSVVRIYQEQFQKDFLLFLKLRSRELISGGQMLLTFLGRKNYSVFHGDLNHVYGLLGQAVQSLVVEGMVEKERLDSFNLPIYGPSIAEVTAVVKQSEMYDINHIQLFESNWDPYNDSEGDFVGDTVQSGINVAKCLRAVMEPLFARHFGEYILDELFERYALNVAKHLEREKTKYSVIVASLRSKRWSVDQLRT</sequence>
<dbReference type="Gene3D" id="3.40.50.150">
    <property type="entry name" value="Vaccinia Virus protein VP39"/>
    <property type="match status" value="1"/>
</dbReference>
<dbReference type="Proteomes" id="UP000243499">
    <property type="component" value="Chromosome 4"/>
</dbReference>
<dbReference type="Gene3D" id="1.10.1200.270">
    <property type="entry name" value="Methyltransferase, alpha-helical capping domain"/>
    <property type="match status" value="1"/>
</dbReference>
<evidence type="ECO:0000256" key="1">
    <source>
        <dbReference type="ARBA" id="ARBA00008908"/>
    </source>
</evidence>
<keyword evidence="2" id="KW-0479">Metal-binding</keyword>
<dbReference type="AlphaFoldDB" id="A0A2S3HKI6"/>
<dbReference type="InterPro" id="IPR029063">
    <property type="entry name" value="SAM-dependent_MTases_sf"/>
</dbReference>
<accession>A0A2S3HKI6</accession>
<name>A0A2S3HKI6_9POAL</name>
<proteinExistence type="inferred from homology"/>
<evidence type="ECO:0000313" key="4">
    <source>
        <dbReference type="EMBL" id="PAN25069.1"/>
    </source>
</evidence>
<reference evidence="4" key="1">
    <citation type="submission" date="2018-04" db="EMBL/GenBank/DDBJ databases">
        <title>WGS assembly of Panicum hallii.</title>
        <authorList>
            <person name="Lovell J."/>
            <person name="Jenkins J."/>
            <person name="Lowry D."/>
            <person name="Mamidi S."/>
            <person name="Sreedasyam A."/>
            <person name="Weng X."/>
            <person name="Barry K."/>
            <person name="Bonette J."/>
            <person name="Campitelli B."/>
            <person name="Daum C."/>
            <person name="Gordon S."/>
            <person name="Gould B."/>
            <person name="Lipzen A."/>
            <person name="Macqueen A."/>
            <person name="Palacio-Mejia J."/>
            <person name="Plott C."/>
            <person name="Shakirov E."/>
            <person name="Shu S."/>
            <person name="Yoshinaga Y."/>
            <person name="Zane M."/>
            <person name="Rokhsar D."/>
            <person name="Grimwood J."/>
            <person name="Schmutz J."/>
            <person name="Juenger T."/>
        </authorList>
    </citation>
    <scope>NUCLEOTIDE SEQUENCE [LARGE SCALE GENOMIC DNA]</scope>
    <source>
        <strain evidence="4">FIL2</strain>
    </source>
</reference>
<comment type="similarity">
    <text evidence="1">Belongs to the methyltransferase superfamily. Type-7 methyltransferase family. SABATH subfamily.</text>
</comment>
<dbReference type="Gramene" id="PAN25069">
    <property type="protein sequence ID" value="PAN25069"/>
    <property type="gene ID" value="PAHAL_4G272300"/>
</dbReference>
<dbReference type="Pfam" id="PF03492">
    <property type="entry name" value="Methyltransf_7"/>
    <property type="match status" value="1"/>
</dbReference>
<organism evidence="4">
    <name type="scientific">Panicum hallii</name>
    <dbReference type="NCBI Taxonomy" id="206008"/>
    <lineage>
        <taxon>Eukaryota</taxon>
        <taxon>Viridiplantae</taxon>
        <taxon>Streptophyta</taxon>
        <taxon>Embryophyta</taxon>
        <taxon>Tracheophyta</taxon>
        <taxon>Spermatophyta</taxon>
        <taxon>Magnoliopsida</taxon>
        <taxon>Liliopsida</taxon>
        <taxon>Poales</taxon>
        <taxon>Poaceae</taxon>
        <taxon>PACMAD clade</taxon>
        <taxon>Panicoideae</taxon>
        <taxon>Panicodae</taxon>
        <taxon>Paniceae</taxon>
        <taxon>Panicinae</taxon>
        <taxon>Panicum</taxon>
        <taxon>Panicum sect. Panicum</taxon>
    </lineage>
</organism>
<dbReference type="PANTHER" id="PTHR31009">
    <property type="entry name" value="S-ADENOSYL-L-METHIONINE:CARBOXYL METHYLTRANSFERASE FAMILY PROTEIN"/>
    <property type="match status" value="1"/>
</dbReference>
<gene>
    <name evidence="4" type="ORF">PAHAL_4G272300</name>
</gene>
<dbReference type="InterPro" id="IPR005299">
    <property type="entry name" value="MeTrfase_7"/>
</dbReference>
<dbReference type="SUPFAM" id="SSF53335">
    <property type="entry name" value="S-adenosyl-L-methionine-dependent methyltransferases"/>
    <property type="match status" value="1"/>
</dbReference>
<dbReference type="EMBL" id="CM008049">
    <property type="protein sequence ID" value="PAN25069.1"/>
    <property type="molecule type" value="Genomic_DNA"/>
</dbReference>
<protein>
    <submittedName>
        <fullName evidence="4">Uncharacterized protein</fullName>
    </submittedName>
</protein>
<dbReference type="GO" id="GO:0008168">
    <property type="term" value="F:methyltransferase activity"/>
    <property type="evidence" value="ECO:0007669"/>
    <property type="project" value="InterPro"/>
</dbReference>
<keyword evidence="3" id="KW-0460">Magnesium</keyword>
<evidence type="ECO:0000256" key="2">
    <source>
        <dbReference type="ARBA" id="ARBA00022723"/>
    </source>
</evidence>